<feature type="coiled-coil region" evidence="7">
    <location>
        <begin position="76"/>
        <end position="103"/>
    </location>
</feature>
<evidence type="ECO:0000259" key="10">
    <source>
        <dbReference type="PROSITE" id="PS50111"/>
    </source>
</evidence>
<dbReference type="Pfam" id="PF00015">
    <property type="entry name" value="MCPsignal"/>
    <property type="match status" value="1"/>
</dbReference>
<evidence type="ECO:0000256" key="7">
    <source>
        <dbReference type="SAM" id="Coils"/>
    </source>
</evidence>
<keyword evidence="9" id="KW-0812">Transmembrane</keyword>
<evidence type="ECO:0000256" key="9">
    <source>
        <dbReference type="SAM" id="Phobius"/>
    </source>
</evidence>
<evidence type="ECO:0000259" key="11">
    <source>
        <dbReference type="PROSITE" id="PS50885"/>
    </source>
</evidence>
<name>A0A940SIN4_9BACI</name>
<dbReference type="PANTHER" id="PTHR32089">
    <property type="entry name" value="METHYL-ACCEPTING CHEMOTAXIS PROTEIN MCPB"/>
    <property type="match status" value="1"/>
</dbReference>
<protein>
    <submittedName>
        <fullName evidence="12">HAMP domain-containing protein</fullName>
    </submittedName>
</protein>
<dbReference type="CDD" id="cd11386">
    <property type="entry name" value="MCP_signal"/>
    <property type="match status" value="1"/>
</dbReference>
<dbReference type="Proteomes" id="UP000682134">
    <property type="component" value="Unassembled WGS sequence"/>
</dbReference>
<dbReference type="RefSeq" id="WP_209404422.1">
    <property type="nucleotide sequence ID" value="NZ_JAGIYQ010000004.1"/>
</dbReference>
<dbReference type="PROSITE" id="PS50885">
    <property type="entry name" value="HAMP"/>
    <property type="match status" value="1"/>
</dbReference>
<dbReference type="EMBL" id="JAGIYQ010000004">
    <property type="protein sequence ID" value="MBP0725165.1"/>
    <property type="molecule type" value="Genomic_DNA"/>
</dbReference>
<dbReference type="SMART" id="SM00304">
    <property type="entry name" value="HAMP"/>
    <property type="match status" value="1"/>
</dbReference>
<dbReference type="InterPro" id="IPR003660">
    <property type="entry name" value="HAMP_dom"/>
</dbReference>
<keyword evidence="7" id="KW-0175">Coiled coil</keyword>
<comment type="similarity">
    <text evidence="5">Belongs to the methyl-accepting chemotaxis (MCP) protein family.</text>
</comment>
<proteinExistence type="inferred from homology"/>
<dbReference type="PRINTS" id="PR00260">
    <property type="entry name" value="CHEMTRNSDUCR"/>
</dbReference>
<dbReference type="InterPro" id="IPR004089">
    <property type="entry name" value="MCPsignal_dom"/>
</dbReference>
<dbReference type="Gene3D" id="1.10.287.950">
    <property type="entry name" value="Methyl-accepting chemotaxis protein"/>
    <property type="match status" value="1"/>
</dbReference>
<gene>
    <name evidence="12" type="ORF">J5Y03_08160</name>
</gene>
<dbReference type="PANTHER" id="PTHR32089:SF114">
    <property type="entry name" value="METHYL-ACCEPTING CHEMOTAXIS PROTEIN MCPB"/>
    <property type="match status" value="1"/>
</dbReference>
<organism evidence="12 13">
    <name type="scientific">Gottfriedia endophytica</name>
    <dbReference type="NCBI Taxonomy" id="2820819"/>
    <lineage>
        <taxon>Bacteria</taxon>
        <taxon>Bacillati</taxon>
        <taxon>Bacillota</taxon>
        <taxon>Bacilli</taxon>
        <taxon>Bacillales</taxon>
        <taxon>Bacillaceae</taxon>
        <taxon>Gottfriedia</taxon>
    </lineage>
</organism>
<evidence type="ECO:0000256" key="5">
    <source>
        <dbReference type="ARBA" id="ARBA00029447"/>
    </source>
</evidence>
<keyword evidence="2" id="KW-1003">Cell membrane</keyword>
<dbReference type="SMART" id="SM00283">
    <property type="entry name" value="MA"/>
    <property type="match status" value="1"/>
</dbReference>
<reference evidence="12" key="1">
    <citation type="submission" date="2021-04" db="EMBL/GenBank/DDBJ databases">
        <title>Genome seq and assembly of Bacillus sp.</title>
        <authorList>
            <person name="Chhetri G."/>
        </authorList>
    </citation>
    <scope>NUCLEOTIDE SEQUENCE</scope>
    <source>
        <strain evidence="12">RG28</strain>
    </source>
</reference>
<feature type="domain" description="HAMP" evidence="11">
    <location>
        <begin position="203"/>
        <end position="257"/>
    </location>
</feature>
<comment type="subcellular location">
    <subcellularLocation>
        <location evidence="1">Cell membrane</location>
    </subcellularLocation>
</comment>
<evidence type="ECO:0000313" key="12">
    <source>
        <dbReference type="EMBL" id="MBP0725165.1"/>
    </source>
</evidence>
<keyword evidence="9" id="KW-1133">Transmembrane helix</keyword>
<dbReference type="Pfam" id="PF00672">
    <property type="entry name" value="HAMP"/>
    <property type="match status" value="1"/>
</dbReference>
<evidence type="ECO:0000256" key="8">
    <source>
        <dbReference type="SAM" id="MobiDB-lite"/>
    </source>
</evidence>
<evidence type="ECO:0000256" key="6">
    <source>
        <dbReference type="PROSITE-ProRule" id="PRU00284"/>
    </source>
</evidence>
<keyword evidence="13" id="KW-1185">Reference proteome</keyword>
<dbReference type="InterPro" id="IPR004090">
    <property type="entry name" value="Chemotax_Me-accpt_rcpt"/>
</dbReference>
<dbReference type="GO" id="GO:0005886">
    <property type="term" value="C:plasma membrane"/>
    <property type="evidence" value="ECO:0007669"/>
    <property type="project" value="UniProtKB-SubCell"/>
</dbReference>
<dbReference type="PROSITE" id="PS50111">
    <property type="entry name" value="CHEMOTAXIS_TRANSDUC_2"/>
    <property type="match status" value="1"/>
</dbReference>
<keyword evidence="3 9" id="KW-0472">Membrane</keyword>
<dbReference type="CDD" id="cd06225">
    <property type="entry name" value="HAMP"/>
    <property type="match status" value="1"/>
</dbReference>
<comment type="caution">
    <text evidence="12">The sequence shown here is derived from an EMBL/GenBank/DDBJ whole genome shotgun (WGS) entry which is preliminary data.</text>
</comment>
<evidence type="ECO:0000256" key="2">
    <source>
        <dbReference type="ARBA" id="ARBA00022475"/>
    </source>
</evidence>
<evidence type="ECO:0000256" key="3">
    <source>
        <dbReference type="ARBA" id="ARBA00023136"/>
    </source>
</evidence>
<dbReference type="SUPFAM" id="SSF58104">
    <property type="entry name" value="Methyl-accepting chemotaxis protein (MCP) signaling domain"/>
    <property type="match status" value="1"/>
</dbReference>
<dbReference type="GO" id="GO:0006935">
    <property type="term" value="P:chemotaxis"/>
    <property type="evidence" value="ECO:0007669"/>
    <property type="project" value="InterPro"/>
</dbReference>
<feature type="transmembrane region" description="Helical" evidence="9">
    <location>
        <begin position="7"/>
        <end position="27"/>
    </location>
</feature>
<feature type="transmembrane region" description="Helical" evidence="9">
    <location>
        <begin position="181"/>
        <end position="206"/>
    </location>
</feature>
<dbReference type="Pfam" id="PF05227">
    <property type="entry name" value="CHASE3"/>
    <property type="match status" value="1"/>
</dbReference>
<feature type="region of interest" description="Disordered" evidence="8">
    <location>
        <begin position="271"/>
        <end position="292"/>
    </location>
</feature>
<dbReference type="AlphaFoldDB" id="A0A940SIN4"/>
<keyword evidence="4 6" id="KW-0807">Transducer</keyword>
<sequence length="562" mass="61963">MKRVKTRLIVIISTLIVTIIGIGIFSINSLKDSVNQTDLLKQKMEMQKTMKHIQFRLAGLSNDERGYLLTDKNDFAIEMKNKASEIQQNINSLKDLNTNTQNRQTINDLDQNFNKYWSISQEVITLKSTQPKEASDLHFGNERDIRKNLLDPSVNKIISSLDSEVNLLMKNHINTTDTRKLILFITTIISSIFGIVLGVILLISIMRPLKLLNNQMLDIAEGEADLTKTILVKNKDEFGELASSFNKFMSSLRELVIKIADSSEQITAASEEFSASSEQSKETSEQISYSMQQIASQSTDHAMMTKTSLESINDSMTGLMTISTNTSNVADFSYSMKMQADKGATSLKQVAQQMASIHNSVDIADKGINNLASHAIKIDNITTLINQISDQTNLLALNAAIEAARAGEYGKGFSVVADEVKKLAEQSNESAKQIKEIIQNIQTETKETVHMISLVKENVSEGIELSQSTSVQFKEIIGAIEQVSSQIQEIAATSEQISSGFHVISHSVEEIASGTNETSNSTEEIAAATEEQLASLEEISNAATSLAKLAEHVQGLVLRFKV</sequence>
<dbReference type="InterPro" id="IPR007891">
    <property type="entry name" value="CHASE3"/>
</dbReference>
<dbReference type="GO" id="GO:0007165">
    <property type="term" value="P:signal transduction"/>
    <property type="evidence" value="ECO:0007669"/>
    <property type="project" value="UniProtKB-KW"/>
</dbReference>
<evidence type="ECO:0000256" key="1">
    <source>
        <dbReference type="ARBA" id="ARBA00004236"/>
    </source>
</evidence>
<evidence type="ECO:0000256" key="4">
    <source>
        <dbReference type="ARBA" id="ARBA00023224"/>
    </source>
</evidence>
<feature type="domain" description="Methyl-accepting transducer" evidence="10">
    <location>
        <begin position="276"/>
        <end position="512"/>
    </location>
</feature>
<evidence type="ECO:0000313" key="13">
    <source>
        <dbReference type="Proteomes" id="UP000682134"/>
    </source>
</evidence>
<dbReference type="GO" id="GO:0004888">
    <property type="term" value="F:transmembrane signaling receptor activity"/>
    <property type="evidence" value="ECO:0007669"/>
    <property type="project" value="InterPro"/>
</dbReference>
<accession>A0A940SIN4</accession>